<dbReference type="Proteomes" id="UP000054498">
    <property type="component" value="Unassembled WGS sequence"/>
</dbReference>
<accession>A0A0D2KIP2</accession>
<proteinExistence type="predicted"/>
<dbReference type="EMBL" id="KK103406">
    <property type="protein sequence ID" value="KIY95638.1"/>
    <property type="molecule type" value="Genomic_DNA"/>
</dbReference>
<feature type="non-terminal residue" evidence="2">
    <location>
        <position position="186"/>
    </location>
</feature>
<evidence type="ECO:0000313" key="3">
    <source>
        <dbReference type="Proteomes" id="UP000054498"/>
    </source>
</evidence>
<dbReference type="KEGG" id="mng:MNEG_12325"/>
<protein>
    <submittedName>
        <fullName evidence="2">Uncharacterized protein</fullName>
    </submittedName>
</protein>
<dbReference type="OrthoDB" id="45035at2759"/>
<dbReference type="RefSeq" id="XP_013894658.1">
    <property type="nucleotide sequence ID" value="XM_014039204.1"/>
</dbReference>
<feature type="region of interest" description="Disordered" evidence="1">
    <location>
        <begin position="1"/>
        <end position="20"/>
    </location>
</feature>
<name>A0A0D2KIP2_9CHLO</name>
<organism evidence="2 3">
    <name type="scientific">Monoraphidium neglectum</name>
    <dbReference type="NCBI Taxonomy" id="145388"/>
    <lineage>
        <taxon>Eukaryota</taxon>
        <taxon>Viridiplantae</taxon>
        <taxon>Chlorophyta</taxon>
        <taxon>core chlorophytes</taxon>
        <taxon>Chlorophyceae</taxon>
        <taxon>CS clade</taxon>
        <taxon>Sphaeropleales</taxon>
        <taxon>Selenastraceae</taxon>
        <taxon>Monoraphidium</taxon>
    </lineage>
</organism>
<gene>
    <name evidence="2" type="ORF">MNEG_12325</name>
</gene>
<dbReference type="GeneID" id="25729676"/>
<evidence type="ECO:0000256" key="1">
    <source>
        <dbReference type="SAM" id="MobiDB-lite"/>
    </source>
</evidence>
<sequence length="186" mass="19472">MASLLNRASGPSASARLHSASVARPRVVRAPICRSRTGTVAVRAFFSFLAPKAGAPQKADPRRAELVEELVSIAEPTDAGAKAGAATREEIEELVSAPAWRGRGAGPGGRAGERASGAPEWRVSELAPYSVKNPMRSPLLWGDYEVLYASNPAAVGGPLKKGGGPVVFPGQKAVQRLIEPDQLVNE</sequence>
<evidence type="ECO:0000313" key="2">
    <source>
        <dbReference type="EMBL" id="KIY95638.1"/>
    </source>
</evidence>
<keyword evidence="3" id="KW-1185">Reference proteome</keyword>
<reference evidence="2 3" key="1">
    <citation type="journal article" date="2013" name="BMC Genomics">
        <title>Reconstruction of the lipid metabolism for the microalga Monoraphidium neglectum from its genome sequence reveals characteristics suitable for biofuel production.</title>
        <authorList>
            <person name="Bogen C."/>
            <person name="Al-Dilaimi A."/>
            <person name="Albersmeier A."/>
            <person name="Wichmann J."/>
            <person name="Grundmann M."/>
            <person name="Rupp O."/>
            <person name="Lauersen K.J."/>
            <person name="Blifernez-Klassen O."/>
            <person name="Kalinowski J."/>
            <person name="Goesmann A."/>
            <person name="Mussgnug J.H."/>
            <person name="Kruse O."/>
        </authorList>
    </citation>
    <scope>NUCLEOTIDE SEQUENCE [LARGE SCALE GENOMIC DNA]</scope>
    <source>
        <strain evidence="2 3">SAG 48.87</strain>
    </source>
</reference>
<dbReference type="AlphaFoldDB" id="A0A0D2KIP2"/>